<dbReference type="Proteomes" id="UP000516260">
    <property type="component" value="Chromosome 20"/>
</dbReference>
<evidence type="ECO:0000256" key="1">
    <source>
        <dbReference type="SAM" id="Phobius"/>
    </source>
</evidence>
<feature type="transmembrane region" description="Helical" evidence="1">
    <location>
        <begin position="61"/>
        <end position="80"/>
    </location>
</feature>
<name>A0A4Z2BMK9_9TELE</name>
<sequence>MEVSEPTGMEVNSHPEMEDNPHRVIVISIVAVLNISTWMVMLTGIALGAKHLDQCPIQPNIPMYLIVMGVIILLALLLTYTRTMFENPLVFAVATGCMVFLHFHNFCWLIAGSVWIYSLYPPNYNPENLYCHKTTYQFAFGMTTAVWATMGFMIIIGYCFESLHGCRSDDNIISDQIPYGATVSESAAGDV</sequence>
<organism evidence="2 3">
    <name type="scientific">Takifugu bimaculatus</name>
    <dbReference type="NCBI Taxonomy" id="433685"/>
    <lineage>
        <taxon>Eukaryota</taxon>
        <taxon>Metazoa</taxon>
        <taxon>Chordata</taxon>
        <taxon>Craniata</taxon>
        <taxon>Vertebrata</taxon>
        <taxon>Euteleostomi</taxon>
        <taxon>Actinopterygii</taxon>
        <taxon>Neopterygii</taxon>
        <taxon>Teleostei</taxon>
        <taxon>Neoteleostei</taxon>
        <taxon>Acanthomorphata</taxon>
        <taxon>Eupercaria</taxon>
        <taxon>Tetraodontiformes</taxon>
        <taxon>Tetradontoidea</taxon>
        <taxon>Tetraodontidae</taxon>
        <taxon>Takifugu</taxon>
    </lineage>
</organism>
<comment type="caution">
    <text evidence="2">The sequence shown here is derived from an EMBL/GenBank/DDBJ whole genome shotgun (WGS) entry which is preliminary data.</text>
</comment>
<dbReference type="EMBL" id="SWLE01000013">
    <property type="protein sequence ID" value="TNM92928.1"/>
    <property type="molecule type" value="Genomic_DNA"/>
</dbReference>
<protein>
    <recommendedName>
        <fullName evidence="4">MARVEL domain-containing protein</fullName>
    </recommendedName>
</protein>
<keyword evidence="1" id="KW-0472">Membrane</keyword>
<evidence type="ECO:0000313" key="3">
    <source>
        <dbReference type="Proteomes" id="UP000516260"/>
    </source>
</evidence>
<feature type="transmembrane region" description="Helical" evidence="1">
    <location>
        <begin position="138"/>
        <end position="160"/>
    </location>
</feature>
<gene>
    <name evidence="2" type="ORF">fugu_018330</name>
</gene>
<dbReference type="PANTHER" id="PTHR33444:SF2">
    <property type="entry name" value="MARVEL DOMAIN-CONTAINING PROTEIN"/>
    <property type="match status" value="1"/>
</dbReference>
<keyword evidence="1" id="KW-0812">Transmembrane</keyword>
<keyword evidence="1" id="KW-1133">Transmembrane helix</keyword>
<accession>A0A4Z2BMK9</accession>
<reference evidence="2 3" key="1">
    <citation type="submission" date="2019-04" db="EMBL/GenBank/DDBJ databases">
        <title>The sequence and de novo assembly of Takifugu bimaculatus genome using PacBio and Hi-C technologies.</title>
        <authorList>
            <person name="Xu P."/>
            <person name="Liu B."/>
            <person name="Zhou Z."/>
        </authorList>
    </citation>
    <scope>NUCLEOTIDE SEQUENCE [LARGE SCALE GENOMIC DNA]</scope>
    <source>
        <strain evidence="2">TB-2018</strain>
        <tissue evidence="2">Muscle</tissue>
    </source>
</reference>
<keyword evidence="3" id="KW-1185">Reference proteome</keyword>
<evidence type="ECO:0000313" key="2">
    <source>
        <dbReference type="EMBL" id="TNM92928.1"/>
    </source>
</evidence>
<proteinExistence type="predicted"/>
<dbReference type="AlphaFoldDB" id="A0A4Z2BMK9"/>
<evidence type="ECO:0008006" key="4">
    <source>
        <dbReference type="Google" id="ProtNLM"/>
    </source>
</evidence>
<dbReference type="PANTHER" id="PTHR33444">
    <property type="entry name" value="SI:DKEY-19B23.12-RELATED"/>
    <property type="match status" value="1"/>
</dbReference>
<feature type="transmembrane region" description="Helical" evidence="1">
    <location>
        <begin position="89"/>
        <end position="118"/>
    </location>
</feature>
<dbReference type="InterPro" id="IPR040350">
    <property type="entry name" value="TMEM272"/>
</dbReference>
<feature type="transmembrane region" description="Helical" evidence="1">
    <location>
        <begin position="24"/>
        <end position="49"/>
    </location>
</feature>